<gene>
    <name evidence="8" type="ORF">PRZ48_008228</name>
</gene>
<dbReference type="SUPFAM" id="SSF51905">
    <property type="entry name" value="FAD/NAD(P)-binding domain"/>
    <property type="match status" value="1"/>
</dbReference>
<dbReference type="Pfam" id="PF01494">
    <property type="entry name" value="FAD_binding_3"/>
    <property type="match status" value="1"/>
</dbReference>
<accession>A0ABR0EEX3</accession>
<name>A0ABR0EEX3_ZASCE</name>
<sequence>MHILISGAGLGGLALAQCLRKQNISYEIFERDESPDARFQGWAIAIHSIIGELKDSFPDDMPDLKEATSHLKPLDLPAQMGLYFPGRPGRMGVEDSPEMPIVRAERRRLRDWLSREIPIQWGKRVVDVQESEKHVVVTFEDGSSATGDLLVGADGINSVADLVRSVRKHLLQKEAHDLLKVVPLAAIVGEVELSGEAFKRQLALGHSLWMYMSPDLGFFNFGGLHKVHPDGVSGRHYWMLMRRDPNVVEPDHWLQTASQEEKLAHVLETVQDLPPKFREIFEATPSSGIRPTAHIWRDLELDSLPAGRVVLVGDAAHAMTPFRGEGGFHTLIDAMKLAKTIVGLEGKAFEEIKTAVAGYNAEMLERGGNAVRSSRDVQTKSAGGGGQSKLVSANQFAKPLPEVPAADILKGQKIASPLVAQA</sequence>
<evidence type="ECO:0000256" key="2">
    <source>
        <dbReference type="ARBA" id="ARBA00022630"/>
    </source>
</evidence>
<dbReference type="PANTHER" id="PTHR47178">
    <property type="entry name" value="MONOOXYGENASE, FAD-BINDING"/>
    <property type="match status" value="1"/>
</dbReference>
<keyword evidence="3" id="KW-0274">FAD</keyword>
<feature type="region of interest" description="Disordered" evidence="6">
    <location>
        <begin position="369"/>
        <end position="389"/>
    </location>
</feature>
<evidence type="ECO:0000256" key="3">
    <source>
        <dbReference type="ARBA" id="ARBA00022827"/>
    </source>
</evidence>
<proteinExistence type="predicted"/>
<dbReference type="Gene3D" id="3.50.50.60">
    <property type="entry name" value="FAD/NAD(P)-binding domain"/>
    <property type="match status" value="1"/>
</dbReference>
<dbReference type="Proteomes" id="UP001305779">
    <property type="component" value="Unassembled WGS sequence"/>
</dbReference>
<comment type="cofactor">
    <cofactor evidence="1">
        <name>FAD</name>
        <dbReference type="ChEBI" id="CHEBI:57692"/>
    </cofactor>
</comment>
<evidence type="ECO:0000313" key="8">
    <source>
        <dbReference type="EMBL" id="KAK4500042.1"/>
    </source>
</evidence>
<dbReference type="EMBL" id="JAXOVC010000006">
    <property type="protein sequence ID" value="KAK4500042.1"/>
    <property type="molecule type" value="Genomic_DNA"/>
</dbReference>
<dbReference type="InterPro" id="IPR002938">
    <property type="entry name" value="FAD-bd"/>
</dbReference>
<evidence type="ECO:0000259" key="7">
    <source>
        <dbReference type="Pfam" id="PF01494"/>
    </source>
</evidence>
<reference evidence="8 9" key="1">
    <citation type="journal article" date="2023" name="G3 (Bethesda)">
        <title>A chromosome-level genome assembly of Zasmidium syzygii isolated from banana leaves.</title>
        <authorList>
            <person name="van Westerhoven A.C."/>
            <person name="Mehrabi R."/>
            <person name="Talebi R."/>
            <person name="Steentjes M.B.F."/>
            <person name="Corcolon B."/>
            <person name="Chong P.A."/>
            <person name="Kema G.H.J."/>
            <person name="Seidl M.F."/>
        </authorList>
    </citation>
    <scope>NUCLEOTIDE SEQUENCE [LARGE SCALE GENOMIC DNA]</scope>
    <source>
        <strain evidence="8 9">P124</strain>
    </source>
</reference>
<evidence type="ECO:0000256" key="6">
    <source>
        <dbReference type="SAM" id="MobiDB-lite"/>
    </source>
</evidence>
<dbReference type="PANTHER" id="PTHR47178:SF6">
    <property type="entry name" value="FAD-BINDING DOMAIN-CONTAINING PROTEIN"/>
    <property type="match status" value="1"/>
</dbReference>
<evidence type="ECO:0000256" key="5">
    <source>
        <dbReference type="ARBA" id="ARBA00023033"/>
    </source>
</evidence>
<dbReference type="PRINTS" id="PR00420">
    <property type="entry name" value="RNGMNOXGNASE"/>
</dbReference>
<keyword evidence="2" id="KW-0285">Flavoprotein</keyword>
<evidence type="ECO:0000256" key="4">
    <source>
        <dbReference type="ARBA" id="ARBA00023002"/>
    </source>
</evidence>
<protein>
    <recommendedName>
        <fullName evidence="7">FAD-binding domain-containing protein</fullName>
    </recommendedName>
</protein>
<feature type="domain" description="FAD-binding" evidence="7">
    <location>
        <begin position="115"/>
        <end position="351"/>
    </location>
</feature>
<organism evidence="8 9">
    <name type="scientific">Zasmidium cellare</name>
    <name type="common">Wine cellar mold</name>
    <name type="synonym">Racodium cellare</name>
    <dbReference type="NCBI Taxonomy" id="395010"/>
    <lineage>
        <taxon>Eukaryota</taxon>
        <taxon>Fungi</taxon>
        <taxon>Dikarya</taxon>
        <taxon>Ascomycota</taxon>
        <taxon>Pezizomycotina</taxon>
        <taxon>Dothideomycetes</taxon>
        <taxon>Dothideomycetidae</taxon>
        <taxon>Mycosphaerellales</taxon>
        <taxon>Mycosphaerellaceae</taxon>
        <taxon>Zasmidium</taxon>
    </lineage>
</organism>
<evidence type="ECO:0000256" key="1">
    <source>
        <dbReference type="ARBA" id="ARBA00001974"/>
    </source>
</evidence>
<dbReference type="InterPro" id="IPR036188">
    <property type="entry name" value="FAD/NAD-bd_sf"/>
</dbReference>
<comment type="caution">
    <text evidence="8">The sequence shown here is derived from an EMBL/GenBank/DDBJ whole genome shotgun (WGS) entry which is preliminary data.</text>
</comment>
<keyword evidence="9" id="KW-1185">Reference proteome</keyword>
<evidence type="ECO:0000313" key="9">
    <source>
        <dbReference type="Proteomes" id="UP001305779"/>
    </source>
</evidence>
<keyword evidence="4" id="KW-0560">Oxidoreductase</keyword>
<keyword evidence="5" id="KW-0503">Monooxygenase</keyword>